<dbReference type="Pfam" id="PF01420">
    <property type="entry name" value="Methylase_S"/>
    <property type="match status" value="1"/>
</dbReference>
<dbReference type="PANTHER" id="PTHR30408">
    <property type="entry name" value="TYPE-1 RESTRICTION ENZYME ECOKI SPECIFICITY PROTEIN"/>
    <property type="match status" value="1"/>
</dbReference>
<protein>
    <submittedName>
        <fullName evidence="6">Type I restriction system DNA specificity subunit</fullName>
    </submittedName>
</protein>
<dbReference type="RefSeq" id="WP_192816353.1">
    <property type="nucleotide sequence ID" value="NZ_AWQU01000006.1"/>
</dbReference>
<name>A0A084U4Z1_MALIO</name>
<comment type="caution">
    <text evidence="6">The sequence shown here is derived from an EMBL/GenBank/DDBJ whole genome shotgun (WGS) entry which is preliminary data.</text>
</comment>
<dbReference type="Gene3D" id="3.90.220.20">
    <property type="entry name" value="DNA methylase specificity domains"/>
    <property type="match status" value="1"/>
</dbReference>
<dbReference type="PANTHER" id="PTHR30408:SF12">
    <property type="entry name" value="TYPE I RESTRICTION ENZYME MJAVIII SPECIFICITY SUBUNIT"/>
    <property type="match status" value="1"/>
</dbReference>
<dbReference type="AlphaFoldDB" id="A0A084U4Z1"/>
<dbReference type="EMBL" id="AWQU01000006">
    <property type="protein sequence ID" value="KFB08027.1"/>
    <property type="molecule type" value="Genomic_DNA"/>
</dbReference>
<proteinExistence type="inferred from homology"/>
<dbReference type="InterPro" id="IPR044946">
    <property type="entry name" value="Restrct_endonuc_typeI_TRD_sf"/>
</dbReference>
<keyword evidence="4" id="KW-0472">Membrane</keyword>
<evidence type="ECO:0000256" key="3">
    <source>
        <dbReference type="ARBA" id="ARBA00023125"/>
    </source>
</evidence>
<feature type="domain" description="Type I restriction modification DNA specificity" evidence="5">
    <location>
        <begin position="2"/>
        <end position="173"/>
    </location>
</feature>
<evidence type="ECO:0000256" key="1">
    <source>
        <dbReference type="ARBA" id="ARBA00010923"/>
    </source>
</evidence>
<evidence type="ECO:0000256" key="2">
    <source>
        <dbReference type="ARBA" id="ARBA00022747"/>
    </source>
</evidence>
<feature type="non-terminal residue" evidence="6">
    <location>
        <position position="1"/>
    </location>
</feature>
<keyword evidence="3" id="KW-0238">DNA-binding</keyword>
<dbReference type="SUPFAM" id="SSF116734">
    <property type="entry name" value="DNA methylase specificity domain"/>
    <property type="match status" value="1"/>
</dbReference>
<reference evidence="6 7" key="1">
    <citation type="journal article" date="2014" name="PLoS ONE">
        <title>Reduction of Hydrogen Peroxide Accumulation and Toxicity by a Catalase from Mycoplasma iowae.</title>
        <authorList>
            <person name="Pritchard R.E."/>
            <person name="Prassinos A.J."/>
            <person name="Osborne J.D."/>
            <person name="Raviv Z."/>
            <person name="Balish M.F."/>
        </authorList>
    </citation>
    <scope>NUCLEOTIDE SEQUENCE [LARGE SCALE GENOMIC DNA]</scope>
    <source>
        <strain evidence="6 7">DK-CPA</strain>
    </source>
</reference>
<keyword evidence="2" id="KW-0680">Restriction system</keyword>
<dbReference type="InterPro" id="IPR052021">
    <property type="entry name" value="Type-I_RS_S_subunit"/>
</dbReference>
<dbReference type="Proteomes" id="UP000028523">
    <property type="component" value="Unassembled WGS sequence"/>
</dbReference>
<feature type="transmembrane region" description="Helical" evidence="4">
    <location>
        <begin position="85"/>
        <end position="110"/>
    </location>
</feature>
<dbReference type="InterPro" id="IPR000055">
    <property type="entry name" value="Restrct_endonuc_typeI_TRD"/>
</dbReference>
<gene>
    <name evidence="6" type="ORF">P271_899</name>
</gene>
<dbReference type="GO" id="GO:0003677">
    <property type="term" value="F:DNA binding"/>
    <property type="evidence" value="ECO:0007669"/>
    <property type="project" value="UniProtKB-KW"/>
</dbReference>
<dbReference type="GO" id="GO:0009307">
    <property type="term" value="P:DNA restriction-modification system"/>
    <property type="evidence" value="ECO:0007669"/>
    <property type="project" value="UniProtKB-KW"/>
</dbReference>
<keyword evidence="7" id="KW-1185">Reference proteome</keyword>
<keyword evidence="4" id="KW-0812">Transmembrane</keyword>
<organism evidence="6 7">
    <name type="scientific">Malacoplasma iowae DK-CPA</name>
    <dbReference type="NCBI Taxonomy" id="1394179"/>
    <lineage>
        <taxon>Bacteria</taxon>
        <taxon>Bacillati</taxon>
        <taxon>Mycoplasmatota</taxon>
        <taxon>Mycoplasmoidales</taxon>
        <taxon>Mycoplasmoidaceae</taxon>
        <taxon>Malacoplasma</taxon>
    </lineage>
</organism>
<evidence type="ECO:0000259" key="5">
    <source>
        <dbReference type="Pfam" id="PF01420"/>
    </source>
</evidence>
<sequence>SENYVERKISDCIHIFDGTHKTPKYFDSGIPFLSVEYITNDEYKFIDEKQYKKFSKNYQFQENDFLFSRIGTIGKVKLIRNINIFSIYVSVSIFRIKISNLFYFYFYYLIQTKKFQKDLKKKSILNATPPKINIIDLYSLKICFPNSIKEQEKISKFFYLLDKHIELWERKLQLYLLKKNHYLNSMFSNDGS</sequence>
<evidence type="ECO:0000256" key="4">
    <source>
        <dbReference type="SAM" id="Phobius"/>
    </source>
</evidence>
<comment type="similarity">
    <text evidence="1">Belongs to the type-I restriction system S methylase family.</text>
</comment>
<keyword evidence="4" id="KW-1133">Transmembrane helix</keyword>
<accession>A0A084U4Z1</accession>
<evidence type="ECO:0000313" key="7">
    <source>
        <dbReference type="Proteomes" id="UP000028523"/>
    </source>
</evidence>
<feature type="non-terminal residue" evidence="6">
    <location>
        <position position="192"/>
    </location>
</feature>
<evidence type="ECO:0000313" key="6">
    <source>
        <dbReference type="EMBL" id="KFB08027.1"/>
    </source>
</evidence>